<evidence type="ECO:0000313" key="2">
    <source>
        <dbReference type="EMBL" id="EUA42053.1"/>
    </source>
</evidence>
<dbReference type="EMBL" id="JAOB01000042">
    <property type="protein sequence ID" value="EUA42053.1"/>
    <property type="molecule type" value="Genomic_DNA"/>
</dbReference>
<organism evidence="2">
    <name type="scientific">Mycobacterium xenopi 4042</name>
    <dbReference type="NCBI Taxonomy" id="1299334"/>
    <lineage>
        <taxon>Bacteria</taxon>
        <taxon>Bacillati</taxon>
        <taxon>Actinomycetota</taxon>
        <taxon>Actinomycetes</taxon>
        <taxon>Mycobacteriales</taxon>
        <taxon>Mycobacteriaceae</taxon>
        <taxon>Mycobacterium</taxon>
    </lineage>
</organism>
<feature type="region of interest" description="Disordered" evidence="1">
    <location>
        <begin position="1"/>
        <end position="37"/>
    </location>
</feature>
<reference evidence="2" key="1">
    <citation type="submission" date="2014-01" db="EMBL/GenBank/DDBJ databases">
        <authorList>
            <person name="Brown-Elliot B."/>
            <person name="Wallace R."/>
            <person name="Lenaerts A."/>
            <person name="Ordway D."/>
            <person name="DeGroote M.A."/>
            <person name="Parker T."/>
            <person name="Sizemore C."/>
            <person name="Tallon L.J."/>
            <person name="Sadzewicz L.K."/>
            <person name="Sengamalay N."/>
            <person name="Fraser C.M."/>
            <person name="Hine E."/>
            <person name="Shefchek K.A."/>
            <person name="Das S.P."/>
            <person name="Tettelin H."/>
        </authorList>
    </citation>
    <scope>NUCLEOTIDE SEQUENCE [LARGE SCALE GENOMIC DNA]</scope>
    <source>
        <strain evidence="2">4042</strain>
    </source>
</reference>
<accession>X8BFP2</accession>
<sequence>MIARPTRAAAAAEPSPPPVCGSPDPRAASPPRRRPSTRSLARFGAVLMQVGHAVPDALHYLLSRGTVWS</sequence>
<gene>
    <name evidence="2" type="ORF">I553_5912</name>
</gene>
<dbReference type="AlphaFoldDB" id="X8BFP2"/>
<feature type="compositionally biased region" description="Low complexity" evidence="1">
    <location>
        <begin position="1"/>
        <end position="13"/>
    </location>
</feature>
<feature type="compositionally biased region" description="Low complexity" evidence="1">
    <location>
        <begin position="21"/>
        <end position="30"/>
    </location>
</feature>
<protein>
    <submittedName>
        <fullName evidence="2">Uncharacterized protein</fullName>
    </submittedName>
</protein>
<name>X8BFP2_MYCXE</name>
<proteinExistence type="predicted"/>
<evidence type="ECO:0000256" key="1">
    <source>
        <dbReference type="SAM" id="MobiDB-lite"/>
    </source>
</evidence>
<comment type="caution">
    <text evidence="2">The sequence shown here is derived from an EMBL/GenBank/DDBJ whole genome shotgun (WGS) entry which is preliminary data.</text>
</comment>